<feature type="transmembrane region" description="Helical" evidence="6">
    <location>
        <begin position="21"/>
        <end position="44"/>
    </location>
</feature>
<comment type="subcellular location">
    <subcellularLocation>
        <location evidence="1">Membrane</location>
        <topology evidence="1">Single-pass membrane protein</topology>
    </subcellularLocation>
</comment>
<keyword evidence="3 6" id="KW-1133">Transmembrane helix</keyword>
<dbReference type="PRINTS" id="PR01490">
    <property type="entry name" value="RTXTOXIND"/>
</dbReference>
<proteinExistence type="predicted"/>
<evidence type="ECO:0000256" key="4">
    <source>
        <dbReference type="ARBA" id="ARBA00023136"/>
    </source>
</evidence>
<sequence>MPQYQHHHEEVQDIMSKMPHWIVRRGITLLFAVVMLLFAGAYFIHYPDVITTQVNITSANPPVKIVAQTSGKISELFVQNNAAVRENAPIYILENAARYNDIRLLQTLLNQLDTSFNLAPTLRRFNFAQPLQLGALQGGYAALYQAVNQYLFFTDKHFTTQKVAQLQSQLTTQHQLNEELQRKDVMLQQQLMLEQKRFKIDSQLAREKVIAPLELDNSKRQLLDKQMTADATRANLLQNKLQQTEYLKTITDLQQQSLQQENDLQQKVREQVKQLQGQLEVWEQQYLVKSPVAGKVSFFKFWKAHQFVSSGEAVLMIVPPVQHYVAKATLPVFGAGKVKKGQKVLIKLSAYPFREFGMIRGNISNVSAVALDTAYAMDIQLANGLLTTAQRQIPSQPQLPGIAEVLTNDMSILERLFYSLRPSRY</sequence>
<dbReference type="AlphaFoldDB" id="A0A1H8EZK3"/>
<evidence type="ECO:0000256" key="5">
    <source>
        <dbReference type="SAM" id="Coils"/>
    </source>
</evidence>
<dbReference type="EMBL" id="FOBB01000009">
    <property type="protein sequence ID" value="SEN24810.1"/>
    <property type="molecule type" value="Genomic_DNA"/>
</dbReference>
<reference evidence="7 8" key="1">
    <citation type="submission" date="2016-10" db="EMBL/GenBank/DDBJ databases">
        <authorList>
            <person name="de Groot N.N."/>
        </authorList>
    </citation>
    <scope>NUCLEOTIDE SEQUENCE [LARGE SCALE GENOMIC DNA]</scope>
    <source>
        <strain evidence="7 8">DSM 21039</strain>
    </source>
</reference>
<accession>A0A1H8EZK3</accession>
<dbReference type="PANTHER" id="PTHR30386:SF26">
    <property type="entry name" value="TRANSPORT PROTEIN COMB"/>
    <property type="match status" value="1"/>
</dbReference>
<dbReference type="InterPro" id="IPR050739">
    <property type="entry name" value="MFP"/>
</dbReference>
<dbReference type="PANTHER" id="PTHR30386">
    <property type="entry name" value="MEMBRANE FUSION SUBUNIT OF EMRAB-TOLC MULTIDRUG EFFLUX PUMP"/>
    <property type="match status" value="1"/>
</dbReference>
<evidence type="ECO:0000256" key="6">
    <source>
        <dbReference type="SAM" id="Phobius"/>
    </source>
</evidence>
<dbReference type="OrthoDB" id="7057889at2"/>
<keyword evidence="2 6" id="KW-0812">Transmembrane</keyword>
<evidence type="ECO:0000313" key="8">
    <source>
        <dbReference type="Proteomes" id="UP000198984"/>
    </source>
</evidence>
<gene>
    <name evidence="7" type="ORF">SAMN04488505_10971</name>
</gene>
<protein>
    <submittedName>
        <fullName evidence="7">Multidrug resistance efflux pump</fullName>
    </submittedName>
</protein>
<feature type="coiled-coil region" evidence="5">
    <location>
        <begin position="250"/>
        <end position="285"/>
    </location>
</feature>
<keyword evidence="4 6" id="KW-0472">Membrane</keyword>
<evidence type="ECO:0000256" key="2">
    <source>
        <dbReference type="ARBA" id="ARBA00022692"/>
    </source>
</evidence>
<evidence type="ECO:0000313" key="7">
    <source>
        <dbReference type="EMBL" id="SEN24810.1"/>
    </source>
</evidence>
<evidence type="ECO:0000256" key="3">
    <source>
        <dbReference type="ARBA" id="ARBA00022989"/>
    </source>
</evidence>
<dbReference type="STRING" id="573321.SAMN04488505_10971"/>
<dbReference type="RefSeq" id="WP_089919149.1">
    <property type="nucleotide sequence ID" value="NZ_FOBB01000009.1"/>
</dbReference>
<keyword evidence="8" id="KW-1185">Reference proteome</keyword>
<dbReference type="GO" id="GO:0016020">
    <property type="term" value="C:membrane"/>
    <property type="evidence" value="ECO:0007669"/>
    <property type="project" value="UniProtKB-SubCell"/>
</dbReference>
<organism evidence="7 8">
    <name type="scientific">Chitinophaga rupis</name>
    <dbReference type="NCBI Taxonomy" id="573321"/>
    <lineage>
        <taxon>Bacteria</taxon>
        <taxon>Pseudomonadati</taxon>
        <taxon>Bacteroidota</taxon>
        <taxon>Chitinophagia</taxon>
        <taxon>Chitinophagales</taxon>
        <taxon>Chitinophagaceae</taxon>
        <taxon>Chitinophaga</taxon>
    </lineage>
</organism>
<evidence type="ECO:0000256" key="1">
    <source>
        <dbReference type="ARBA" id="ARBA00004167"/>
    </source>
</evidence>
<dbReference type="Proteomes" id="UP000198984">
    <property type="component" value="Unassembled WGS sequence"/>
</dbReference>
<keyword evidence="5" id="KW-0175">Coiled coil</keyword>
<name>A0A1H8EZK3_9BACT</name>